<feature type="compositionally biased region" description="Basic and acidic residues" evidence="1">
    <location>
        <begin position="46"/>
        <end position="65"/>
    </location>
</feature>
<feature type="compositionally biased region" description="Basic and acidic residues" evidence="1">
    <location>
        <begin position="12"/>
        <end position="21"/>
    </location>
</feature>
<name>A0A8S1F0W2_9PELO</name>
<feature type="region of interest" description="Disordered" evidence="1">
    <location>
        <begin position="94"/>
        <end position="113"/>
    </location>
</feature>
<keyword evidence="3" id="KW-1185">Reference proteome</keyword>
<feature type="compositionally biased region" description="Polar residues" evidence="1">
    <location>
        <begin position="1"/>
        <end position="10"/>
    </location>
</feature>
<feature type="compositionally biased region" description="Basic and acidic residues" evidence="1">
    <location>
        <begin position="99"/>
        <end position="113"/>
    </location>
</feature>
<sequence>MGGYQSSAQKPSKPETTHRITSDQPKVSNTAYYKLPMAAAPQVAKKKSEQEKKPMKHVEKLHSTESSDSGSEEMIIELDPKLVAEHSLAPLSDIDSDEASLKDDKRGSTSDKEVAERKIQEAFFNPHPSFVCATPVISVNREKVINGGIIPEFVSKDIIFSDECVVYDIPLETVGIRLVKNRISRSRSDPWRRHGALMKICEIGGTIPETKGRMKNQRFTHVKKGSAPPPAPKTKPLTTVDEFMIFKKKSKESEND</sequence>
<reference evidence="2 3" key="1">
    <citation type="submission" date="2020-04" db="EMBL/GenBank/DDBJ databases">
        <authorList>
            <person name="Laetsch R D."/>
            <person name="Stevens L."/>
            <person name="Kumar S."/>
            <person name="Blaxter L. M."/>
        </authorList>
    </citation>
    <scope>NUCLEOTIDE SEQUENCE [LARGE SCALE GENOMIC DNA]</scope>
</reference>
<dbReference type="Proteomes" id="UP000494206">
    <property type="component" value="Unassembled WGS sequence"/>
</dbReference>
<evidence type="ECO:0000256" key="1">
    <source>
        <dbReference type="SAM" id="MobiDB-lite"/>
    </source>
</evidence>
<organism evidence="2 3">
    <name type="scientific">Caenorhabditis bovis</name>
    <dbReference type="NCBI Taxonomy" id="2654633"/>
    <lineage>
        <taxon>Eukaryota</taxon>
        <taxon>Metazoa</taxon>
        <taxon>Ecdysozoa</taxon>
        <taxon>Nematoda</taxon>
        <taxon>Chromadorea</taxon>
        <taxon>Rhabditida</taxon>
        <taxon>Rhabditina</taxon>
        <taxon>Rhabditomorpha</taxon>
        <taxon>Rhabditoidea</taxon>
        <taxon>Rhabditidae</taxon>
        <taxon>Peloderinae</taxon>
        <taxon>Caenorhabditis</taxon>
    </lineage>
</organism>
<comment type="caution">
    <text evidence="2">The sequence shown here is derived from an EMBL/GenBank/DDBJ whole genome shotgun (WGS) entry which is preliminary data.</text>
</comment>
<accession>A0A8S1F0W2</accession>
<dbReference type="EMBL" id="CADEPM010000006">
    <property type="protein sequence ID" value="CAB3407232.1"/>
    <property type="molecule type" value="Genomic_DNA"/>
</dbReference>
<gene>
    <name evidence="2" type="ORF">CBOVIS_LOCUS9192</name>
</gene>
<feature type="compositionally biased region" description="Polar residues" evidence="1">
    <location>
        <begin position="22"/>
        <end position="31"/>
    </location>
</feature>
<evidence type="ECO:0000313" key="3">
    <source>
        <dbReference type="Proteomes" id="UP000494206"/>
    </source>
</evidence>
<protein>
    <submittedName>
        <fullName evidence="2">Uncharacterized protein</fullName>
    </submittedName>
</protein>
<feature type="region of interest" description="Disordered" evidence="1">
    <location>
        <begin position="1"/>
        <end position="72"/>
    </location>
</feature>
<evidence type="ECO:0000313" key="2">
    <source>
        <dbReference type="EMBL" id="CAB3407232.1"/>
    </source>
</evidence>
<proteinExistence type="predicted"/>
<dbReference type="AlphaFoldDB" id="A0A8S1F0W2"/>
<dbReference type="OrthoDB" id="5832592at2759"/>